<name>A0A6C0K7N7_9ZZZZ</name>
<sequence length="95" mass="11001">MNNSTRKQNSLSKLQRKLYEINKVIKETELLVNLGTFSGSVPNKMLDDFKDKRKGLIEKIDAKLLNTAYPELKNLRHGRAHGKTRRRLSFSNSTR</sequence>
<proteinExistence type="predicted"/>
<dbReference type="EMBL" id="MN740798">
    <property type="protein sequence ID" value="QHU12134.1"/>
    <property type="molecule type" value="Genomic_DNA"/>
</dbReference>
<organism evidence="1">
    <name type="scientific">viral metagenome</name>
    <dbReference type="NCBI Taxonomy" id="1070528"/>
    <lineage>
        <taxon>unclassified sequences</taxon>
        <taxon>metagenomes</taxon>
        <taxon>organismal metagenomes</taxon>
    </lineage>
</organism>
<accession>A0A6C0K7N7</accession>
<dbReference type="AlphaFoldDB" id="A0A6C0K7N7"/>
<evidence type="ECO:0000313" key="1">
    <source>
        <dbReference type="EMBL" id="QHU12134.1"/>
    </source>
</evidence>
<reference evidence="1" key="1">
    <citation type="journal article" date="2020" name="Nature">
        <title>Giant virus diversity and host interactions through global metagenomics.</title>
        <authorList>
            <person name="Schulz F."/>
            <person name="Roux S."/>
            <person name="Paez-Espino D."/>
            <person name="Jungbluth S."/>
            <person name="Walsh D.A."/>
            <person name="Denef V.J."/>
            <person name="McMahon K.D."/>
            <person name="Konstantinidis K.T."/>
            <person name="Eloe-Fadrosh E.A."/>
            <person name="Kyrpides N.C."/>
            <person name="Woyke T."/>
        </authorList>
    </citation>
    <scope>NUCLEOTIDE SEQUENCE</scope>
    <source>
        <strain evidence="1">GVMAG-S-1101171-110</strain>
    </source>
</reference>
<protein>
    <submittedName>
        <fullName evidence="1">Uncharacterized protein</fullName>
    </submittedName>
</protein>